<dbReference type="Gene3D" id="3.40.50.10540">
    <property type="entry name" value="Crotonobetainyl-coa:carnitine coa-transferase, domain 1"/>
    <property type="match status" value="1"/>
</dbReference>
<accession>A0A8B2NI17</accession>
<name>A0A8B2NI17_9HYPH</name>
<dbReference type="Gene3D" id="3.30.1540.10">
    <property type="entry name" value="formyl-coa transferase, domain 3"/>
    <property type="match status" value="1"/>
</dbReference>
<sequence>MDKPLSGIRVVEISHMIMGPSCGMFLALMGAEVIKIEQPGGDKTRDLTGMGAGFFPTFNRGKKSVVLDLKSEEGLRHLHALLETADVFVENFRDETIARMGLSPAELEERYPRLISASCKGFLDGPYKNRTALDEVVQMMTGMAYMTGPTGRPLRIGSSATDMMAGLSSAYAVMGEIMRREKTGKGAQVRTGLFETSLLMVCQHMVQFDIEGVEAPPMPERHFSWPVYDIFTTADDRQIFVGAVTENQWIKLCTILDLPDYITDPALKTRPMQIAERHRTIPVIAEAIATRQSADFSAALEAAGLPYSPILRPAEMYDDPHVNRPGGLFVSHEKDGKTFRAPSLPFEVDGVVPVADTMDLPAIGEHTDEILGSLTAAAK</sequence>
<dbReference type="OrthoDB" id="7208981at2"/>
<evidence type="ECO:0000256" key="1">
    <source>
        <dbReference type="ARBA" id="ARBA00022679"/>
    </source>
</evidence>
<keyword evidence="1 2" id="KW-0808">Transferase</keyword>
<dbReference type="Proteomes" id="UP000249590">
    <property type="component" value="Unassembled WGS sequence"/>
</dbReference>
<reference evidence="2 3" key="1">
    <citation type="submission" date="2018-05" db="EMBL/GenBank/DDBJ databases">
        <title>Acuticoccus sediminis sp. nov., isolated from deep-sea sediment of Indian Ocean.</title>
        <authorList>
            <person name="Liu X."/>
            <person name="Lai Q."/>
            <person name="Du Y."/>
            <person name="Sun F."/>
            <person name="Zhang X."/>
            <person name="Wang S."/>
            <person name="Shao Z."/>
        </authorList>
    </citation>
    <scope>NUCLEOTIDE SEQUENCE [LARGE SCALE GENOMIC DNA]</scope>
    <source>
        <strain evidence="2 3">PTG4-2</strain>
    </source>
</reference>
<dbReference type="GO" id="GO:0008410">
    <property type="term" value="F:CoA-transferase activity"/>
    <property type="evidence" value="ECO:0007669"/>
    <property type="project" value="TreeGrafter"/>
</dbReference>
<dbReference type="EMBL" id="QHHQ01000008">
    <property type="protein sequence ID" value="RAH97694.1"/>
    <property type="molecule type" value="Genomic_DNA"/>
</dbReference>
<dbReference type="AlphaFoldDB" id="A0A8B2NI17"/>
<comment type="caution">
    <text evidence="2">The sequence shown here is derived from an EMBL/GenBank/DDBJ whole genome shotgun (WGS) entry which is preliminary data.</text>
</comment>
<proteinExistence type="predicted"/>
<organism evidence="2 3">
    <name type="scientific">Acuticoccus sediminis</name>
    <dbReference type="NCBI Taxonomy" id="2184697"/>
    <lineage>
        <taxon>Bacteria</taxon>
        <taxon>Pseudomonadati</taxon>
        <taxon>Pseudomonadota</taxon>
        <taxon>Alphaproteobacteria</taxon>
        <taxon>Hyphomicrobiales</taxon>
        <taxon>Amorphaceae</taxon>
        <taxon>Acuticoccus</taxon>
    </lineage>
</organism>
<dbReference type="SUPFAM" id="SSF89796">
    <property type="entry name" value="CoA-transferase family III (CaiB/BaiF)"/>
    <property type="match status" value="1"/>
</dbReference>
<keyword evidence="3" id="KW-1185">Reference proteome</keyword>
<dbReference type="RefSeq" id="WP_111351533.1">
    <property type="nucleotide sequence ID" value="NZ_JAIWKD010000004.1"/>
</dbReference>
<gene>
    <name evidence="2" type="ORF">DLJ53_28010</name>
</gene>
<dbReference type="InterPro" id="IPR023606">
    <property type="entry name" value="CoA-Trfase_III_dom_1_sf"/>
</dbReference>
<dbReference type="PANTHER" id="PTHR48207">
    <property type="entry name" value="SUCCINATE--HYDROXYMETHYLGLUTARATE COA-TRANSFERASE"/>
    <property type="match status" value="1"/>
</dbReference>
<dbReference type="InterPro" id="IPR050483">
    <property type="entry name" value="CoA-transferase_III_domain"/>
</dbReference>
<dbReference type="InterPro" id="IPR044855">
    <property type="entry name" value="CoA-Trfase_III_dom3_sf"/>
</dbReference>
<dbReference type="PANTHER" id="PTHR48207:SF3">
    <property type="entry name" value="SUCCINATE--HYDROXYMETHYLGLUTARATE COA-TRANSFERASE"/>
    <property type="match status" value="1"/>
</dbReference>
<evidence type="ECO:0000313" key="2">
    <source>
        <dbReference type="EMBL" id="RAH97694.1"/>
    </source>
</evidence>
<dbReference type="Pfam" id="PF02515">
    <property type="entry name" value="CoA_transf_3"/>
    <property type="match status" value="1"/>
</dbReference>
<dbReference type="InterPro" id="IPR003673">
    <property type="entry name" value="CoA-Trfase_fam_III"/>
</dbReference>
<protein>
    <submittedName>
        <fullName evidence="2">Formyl-CoA transferase</fullName>
    </submittedName>
</protein>
<evidence type="ECO:0000313" key="3">
    <source>
        <dbReference type="Proteomes" id="UP000249590"/>
    </source>
</evidence>